<accession>A0A6J5L8R5</accession>
<dbReference type="EMBL" id="LR796250">
    <property type="protein sequence ID" value="CAB4130891.1"/>
    <property type="molecule type" value="Genomic_DNA"/>
</dbReference>
<protein>
    <submittedName>
        <fullName evidence="1">Uncharacterized protein</fullName>
    </submittedName>
</protein>
<proteinExistence type="predicted"/>
<evidence type="ECO:0000313" key="1">
    <source>
        <dbReference type="EMBL" id="CAB4130891.1"/>
    </source>
</evidence>
<organism evidence="1">
    <name type="scientific">uncultured Caudovirales phage</name>
    <dbReference type="NCBI Taxonomy" id="2100421"/>
    <lineage>
        <taxon>Viruses</taxon>
        <taxon>Duplodnaviria</taxon>
        <taxon>Heunggongvirae</taxon>
        <taxon>Uroviricota</taxon>
        <taxon>Caudoviricetes</taxon>
        <taxon>Peduoviridae</taxon>
        <taxon>Maltschvirus</taxon>
        <taxon>Maltschvirus maltsch</taxon>
    </lineage>
</organism>
<sequence>MPSVFSNPQIIRFCNATIRPLADDVTRLAVAVSSVMVVVQAQGILATLQAADQSAVIDDGSVVDGRPPITVGQLLSFLSECQKAHTALDTTTAVQQAAAIQVNGYIQ</sequence>
<gene>
    <name evidence="1" type="ORF">UFOVP124_40</name>
</gene>
<name>A0A6J5L8R5_9CAUD</name>
<reference evidence="1" key="1">
    <citation type="submission" date="2020-04" db="EMBL/GenBank/DDBJ databases">
        <authorList>
            <person name="Chiriac C."/>
            <person name="Salcher M."/>
            <person name="Ghai R."/>
            <person name="Kavagutti S V."/>
        </authorList>
    </citation>
    <scope>NUCLEOTIDE SEQUENCE</scope>
</reference>